<dbReference type="PANTHER" id="PTHR37309:SF1">
    <property type="entry name" value="SLR0284 PROTEIN"/>
    <property type="match status" value="1"/>
</dbReference>
<proteinExistence type="predicted"/>
<protein>
    <submittedName>
        <fullName evidence="2">Phage holin family protein</fullName>
    </submittedName>
</protein>
<evidence type="ECO:0000313" key="2">
    <source>
        <dbReference type="EMBL" id="MFD1677055.1"/>
    </source>
</evidence>
<dbReference type="EMBL" id="JBHUCX010000083">
    <property type="protein sequence ID" value="MFD1677055.1"/>
    <property type="molecule type" value="Genomic_DNA"/>
</dbReference>
<keyword evidence="1" id="KW-0812">Transmembrane</keyword>
<feature type="transmembrane region" description="Helical" evidence="1">
    <location>
        <begin position="32"/>
        <end position="52"/>
    </location>
</feature>
<dbReference type="RefSeq" id="WP_377945008.1">
    <property type="nucleotide sequence ID" value="NZ_JBHUCX010000083.1"/>
</dbReference>
<dbReference type="Proteomes" id="UP001597079">
    <property type="component" value="Unassembled WGS sequence"/>
</dbReference>
<accession>A0ABW4JML6</accession>
<organism evidence="2 3">
    <name type="scientific">Alicyclobacillus fodiniaquatilis</name>
    <dbReference type="NCBI Taxonomy" id="1661150"/>
    <lineage>
        <taxon>Bacteria</taxon>
        <taxon>Bacillati</taxon>
        <taxon>Bacillota</taxon>
        <taxon>Bacilli</taxon>
        <taxon>Bacillales</taxon>
        <taxon>Alicyclobacillaceae</taxon>
        <taxon>Alicyclobacillus</taxon>
    </lineage>
</organism>
<dbReference type="InterPro" id="IPR007165">
    <property type="entry name" value="Phage_holin_4_2"/>
</dbReference>
<keyword evidence="3" id="KW-1185">Reference proteome</keyword>
<keyword evidence="1" id="KW-1133">Transmembrane helix</keyword>
<dbReference type="PANTHER" id="PTHR37309">
    <property type="entry name" value="SLR0284 PROTEIN"/>
    <property type="match status" value="1"/>
</dbReference>
<feature type="transmembrane region" description="Helical" evidence="1">
    <location>
        <begin position="87"/>
        <end position="105"/>
    </location>
</feature>
<comment type="caution">
    <text evidence="2">The sequence shown here is derived from an EMBL/GenBank/DDBJ whole genome shotgun (WGS) entry which is preliminary data.</text>
</comment>
<gene>
    <name evidence="2" type="ORF">ACFSB2_20480</name>
</gene>
<reference evidence="3" key="1">
    <citation type="journal article" date="2019" name="Int. J. Syst. Evol. Microbiol.">
        <title>The Global Catalogue of Microorganisms (GCM) 10K type strain sequencing project: providing services to taxonomists for standard genome sequencing and annotation.</title>
        <authorList>
            <consortium name="The Broad Institute Genomics Platform"/>
            <consortium name="The Broad Institute Genome Sequencing Center for Infectious Disease"/>
            <person name="Wu L."/>
            <person name="Ma J."/>
        </authorList>
    </citation>
    <scope>NUCLEOTIDE SEQUENCE [LARGE SCALE GENOMIC DNA]</scope>
    <source>
        <strain evidence="3">CGMCC 1.12286</strain>
    </source>
</reference>
<sequence length="111" mass="11757">MRLLGMIIRFIVSALVLLLVSAIVPGFSISGFGTALFAAIVIAVIGWLLELLLGRNHGRGGRGLVGFVLSIVVIYVAQIFVSGMHVTVLGAILAAFIIGIIDLFVPTELRK</sequence>
<name>A0ABW4JML6_9BACL</name>
<evidence type="ECO:0000256" key="1">
    <source>
        <dbReference type="SAM" id="Phobius"/>
    </source>
</evidence>
<feature type="transmembrane region" description="Helical" evidence="1">
    <location>
        <begin position="64"/>
        <end position="81"/>
    </location>
</feature>
<evidence type="ECO:0000313" key="3">
    <source>
        <dbReference type="Proteomes" id="UP001597079"/>
    </source>
</evidence>
<keyword evidence="1" id="KW-0472">Membrane</keyword>
<dbReference type="Pfam" id="PF04020">
    <property type="entry name" value="Phage_holin_4_2"/>
    <property type="match status" value="1"/>
</dbReference>